<dbReference type="PANTHER" id="PTHR47961">
    <property type="entry name" value="DNA POLYMERASE THETA, PUTATIVE (AFU_ORTHOLOGUE AFUA_1G05260)-RELATED"/>
    <property type="match status" value="1"/>
</dbReference>
<dbReference type="InterPro" id="IPR014001">
    <property type="entry name" value="Helicase_ATP-bd"/>
</dbReference>
<accession>A0A3S3MGM6</accession>
<dbReference type="FunFam" id="3.40.50.300:FF:000968">
    <property type="entry name" value="Helicase and polymerase-containing protein TEBICHI"/>
    <property type="match status" value="1"/>
</dbReference>
<feature type="region of interest" description="Disordered" evidence="5">
    <location>
        <begin position="789"/>
        <end position="812"/>
    </location>
</feature>
<dbReference type="PANTHER" id="PTHR47961:SF6">
    <property type="entry name" value="DNA-DIRECTED DNA POLYMERASE"/>
    <property type="match status" value="1"/>
</dbReference>
<dbReference type="EMBL" id="QPKB01000001">
    <property type="protein sequence ID" value="RWR73376.1"/>
    <property type="molecule type" value="Genomic_DNA"/>
</dbReference>
<keyword evidence="4" id="KW-0067">ATP-binding</keyword>
<dbReference type="GO" id="GO:0004386">
    <property type="term" value="F:helicase activity"/>
    <property type="evidence" value="ECO:0007669"/>
    <property type="project" value="UniProtKB-KW"/>
</dbReference>
<dbReference type="InterPro" id="IPR050474">
    <property type="entry name" value="Hel308_SKI2-like"/>
</dbReference>
<dbReference type="Proteomes" id="UP000283530">
    <property type="component" value="Unassembled WGS sequence"/>
</dbReference>
<dbReference type="OrthoDB" id="2320933at2759"/>
<dbReference type="GO" id="GO:0016787">
    <property type="term" value="F:hydrolase activity"/>
    <property type="evidence" value="ECO:0007669"/>
    <property type="project" value="UniProtKB-KW"/>
</dbReference>
<keyword evidence="2" id="KW-0378">Hydrolase</keyword>
<name>A0A3S3MGM6_9MAGN</name>
<dbReference type="InterPro" id="IPR011545">
    <property type="entry name" value="DEAD/DEAH_box_helicase_dom"/>
</dbReference>
<proteinExistence type="predicted"/>
<dbReference type="STRING" id="337451.A0A3S3MGM6"/>
<evidence type="ECO:0000256" key="1">
    <source>
        <dbReference type="ARBA" id="ARBA00022741"/>
    </source>
</evidence>
<dbReference type="InterPro" id="IPR027417">
    <property type="entry name" value="P-loop_NTPase"/>
</dbReference>
<organism evidence="7 8">
    <name type="scientific">Cinnamomum micranthum f. kanehirae</name>
    <dbReference type="NCBI Taxonomy" id="337451"/>
    <lineage>
        <taxon>Eukaryota</taxon>
        <taxon>Viridiplantae</taxon>
        <taxon>Streptophyta</taxon>
        <taxon>Embryophyta</taxon>
        <taxon>Tracheophyta</taxon>
        <taxon>Spermatophyta</taxon>
        <taxon>Magnoliopsida</taxon>
        <taxon>Magnoliidae</taxon>
        <taxon>Laurales</taxon>
        <taxon>Lauraceae</taxon>
        <taxon>Cinnamomum</taxon>
    </lineage>
</organism>
<evidence type="ECO:0000256" key="2">
    <source>
        <dbReference type="ARBA" id="ARBA00022801"/>
    </source>
</evidence>
<feature type="region of interest" description="Disordered" evidence="5">
    <location>
        <begin position="848"/>
        <end position="877"/>
    </location>
</feature>
<keyword evidence="8" id="KW-1185">Reference proteome</keyword>
<evidence type="ECO:0000313" key="8">
    <source>
        <dbReference type="Proteomes" id="UP000283530"/>
    </source>
</evidence>
<keyword evidence="3 7" id="KW-0347">Helicase</keyword>
<reference evidence="7 8" key="1">
    <citation type="journal article" date="2019" name="Nat. Plants">
        <title>Stout camphor tree genome fills gaps in understanding of flowering plant genome evolution.</title>
        <authorList>
            <person name="Chaw S.M."/>
            <person name="Liu Y.C."/>
            <person name="Wu Y.W."/>
            <person name="Wang H.Y."/>
            <person name="Lin C.I."/>
            <person name="Wu C.S."/>
            <person name="Ke H.M."/>
            <person name="Chang L.Y."/>
            <person name="Hsu C.Y."/>
            <person name="Yang H.T."/>
            <person name="Sudianto E."/>
            <person name="Hsu M.H."/>
            <person name="Wu K.P."/>
            <person name="Wang L.N."/>
            <person name="Leebens-Mack J.H."/>
            <person name="Tsai I.J."/>
        </authorList>
    </citation>
    <scope>NUCLEOTIDE SEQUENCE [LARGE SCALE GENOMIC DNA]</scope>
    <source>
        <strain evidence="8">cv. Chaw 1501</strain>
        <tissue evidence="7">Young leaves</tissue>
    </source>
</reference>
<dbReference type="PROSITE" id="PS51192">
    <property type="entry name" value="HELICASE_ATP_BIND_1"/>
    <property type="match status" value="1"/>
</dbReference>
<dbReference type="SMART" id="SM00487">
    <property type="entry name" value="DEXDc"/>
    <property type="match status" value="1"/>
</dbReference>
<dbReference type="AlphaFoldDB" id="A0A3S3MGM6"/>
<dbReference type="GO" id="GO:0003676">
    <property type="term" value="F:nucleic acid binding"/>
    <property type="evidence" value="ECO:0007669"/>
    <property type="project" value="InterPro"/>
</dbReference>
<sequence>MRREEKKMKMGEKKEKKRVLKHLGRYFENIGRDIANSEILKISADIGRDFADILPVRYLDEISDRYRPIPVRIGRYEPFFASKKKRPISPSLKAEIPDKDAKGALDGSPSAKGTLDSYLVNSDHDNCLVKPAYEDCGGASKHDPVKRNLTLDINLTSEVINRSTSPLNNCEGLEHSEQTGVVRNVQQLAPCKISDELSSSHDACDISTEVHGKETVSSASGAQNLELRQFAADFLSLYCSELSSSVNSPSEPKLHGNKRNGSPSLLFDNCKMCKKKQCISQCNQSQLEENICLHMECSEKVKSGLQSRPAEASSGHSGTLEVMDGKAEKEPDQVDIKAYSSFRKCNKVTNSSLIMMENCTTPGSSTNTLCTRETPKSLRRSSIVSPGDAFWNEAIQVLDGLFAPEDKVSVRIAKGVGHIKDQSGRTADNGSKSIEDDMVFRHLELNATVGSFENSTKDSARLPAVDLQKDVSPLPVKHFDFSFEKNLDESDEHQCTLVSKKDVCLVRNGFPKCSSVNQRDFQSSSVVTRCKSVTDKQHNSEVKLKQSFPMPLEMDENASDLVVRDDKGSLLSQEKGTEIIDVHTLENEIKSSTGACCSFDEADTPSSSRPIDDCLQLHNWLPSEICNIYTKRGISKLYPWQVACLQIDGVLEKRNLVYCASTSAGKSFVAEVLMLRRVISTGKMALLVLPYVSICAEKSEHLEGLLEPLGKHVRSFYGNQGGGTLPKDTSVAVCTIEKANSLVNRLLEEGRLSEVGIIVIDELHMVGDQSRGYLLELLLTKLRYAAGEGRAESSGGDSSGSSSGKSDPANGLQIIGMSATMPNVAAVADWLQGMNDWWEKRRDEDEEEEEYLAPVARSSRKQHSGLAPSHSSNPVETKVAAPFETKAVEGDDVEEDEVVDAIGMSITPFPFQKRVYALASLSWCTFQSKSHGRLKII</sequence>
<feature type="compositionally biased region" description="Low complexity" evidence="5">
    <location>
        <begin position="793"/>
        <end position="807"/>
    </location>
</feature>
<dbReference type="SUPFAM" id="SSF52540">
    <property type="entry name" value="P-loop containing nucleoside triphosphate hydrolases"/>
    <property type="match status" value="1"/>
</dbReference>
<dbReference type="Pfam" id="PF00270">
    <property type="entry name" value="DEAD"/>
    <property type="match status" value="1"/>
</dbReference>
<evidence type="ECO:0000313" key="7">
    <source>
        <dbReference type="EMBL" id="RWR73376.1"/>
    </source>
</evidence>
<dbReference type="GO" id="GO:0005524">
    <property type="term" value="F:ATP binding"/>
    <property type="evidence" value="ECO:0007669"/>
    <property type="project" value="UniProtKB-KW"/>
</dbReference>
<evidence type="ECO:0000256" key="5">
    <source>
        <dbReference type="SAM" id="MobiDB-lite"/>
    </source>
</evidence>
<dbReference type="CDD" id="cd18026">
    <property type="entry name" value="DEXHc_POLQ-like"/>
    <property type="match status" value="1"/>
</dbReference>
<keyword evidence="1" id="KW-0547">Nucleotide-binding</keyword>
<protein>
    <submittedName>
        <fullName evidence="7">Helicase and polymerase-containing protein TEBICHI isoform X1</fullName>
    </submittedName>
</protein>
<evidence type="ECO:0000259" key="6">
    <source>
        <dbReference type="PROSITE" id="PS51192"/>
    </source>
</evidence>
<evidence type="ECO:0000256" key="3">
    <source>
        <dbReference type="ARBA" id="ARBA00022806"/>
    </source>
</evidence>
<comment type="caution">
    <text evidence="7">The sequence shown here is derived from an EMBL/GenBank/DDBJ whole genome shotgun (WGS) entry which is preliminary data.</text>
</comment>
<feature type="domain" description="Helicase ATP-binding" evidence="6">
    <location>
        <begin position="647"/>
        <end position="839"/>
    </location>
</feature>
<evidence type="ECO:0000256" key="4">
    <source>
        <dbReference type="ARBA" id="ARBA00022840"/>
    </source>
</evidence>
<gene>
    <name evidence="7" type="ORF">CKAN_00165000</name>
</gene>
<dbReference type="Gene3D" id="3.40.50.300">
    <property type="entry name" value="P-loop containing nucleotide triphosphate hydrolases"/>
    <property type="match status" value="1"/>
</dbReference>